<gene>
    <name evidence="11" type="ORF">DFQ01_103299</name>
</gene>
<evidence type="ECO:0000256" key="3">
    <source>
        <dbReference type="ARBA" id="ARBA00020392"/>
    </source>
</evidence>
<keyword evidence="12" id="KW-1185">Reference proteome</keyword>
<reference evidence="11 12" key="1">
    <citation type="submission" date="2018-05" db="EMBL/GenBank/DDBJ databases">
        <title>Genomic Encyclopedia of Type Strains, Phase III (KMG-III): the genomes of soil and plant-associated and newly described type strains.</title>
        <authorList>
            <person name="Whitman W."/>
        </authorList>
    </citation>
    <scope>NUCLEOTIDE SEQUENCE [LARGE SCALE GENOMIC DNA]</scope>
    <source>
        <strain evidence="11 12">CECT 5696</strain>
    </source>
</reference>
<dbReference type="Pfam" id="PF02050">
    <property type="entry name" value="FliJ"/>
    <property type="match status" value="1"/>
</dbReference>
<dbReference type="GO" id="GO:0015031">
    <property type="term" value="P:protein transport"/>
    <property type="evidence" value="ECO:0007669"/>
    <property type="project" value="UniProtKB-KW"/>
</dbReference>
<evidence type="ECO:0000256" key="9">
    <source>
        <dbReference type="ARBA" id="ARBA00023136"/>
    </source>
</evidence>
<keyword evidence="8" id="KW-0653">Protein transport</keyword>
<keyword evidence="7" id="KW-1005">Bacterial flagellum biogenesis</keyword>
<dbReference type="GO" id="GO:0044781">
    <property type="term" value="P:bacterial-type flagellum organization"/>
    <property type="evidence" value="ECO:0007669"/>
    <property type="project" value="UniProtKB-KW"/>
</dbReference>
<keyword evidence="11" id="KW-0282">Flagellum</keyword>
<organism evidence="11 12">
    <name type="scientific">Paenibacillus cellulosilyticus</name>
    <dbReference type="NCBI Taxonomy" id="375489"/>
    <lineage>
        <taxon>Bacteria</taxon>
        <taxon>Bacillati</taxon>
        <taxon>Bacillota</taxon>
        <taxon>Bacilli</taxon>
        <taxon>Bacillales</taxon>
        <taxon>Paenibacillaceae</taxon>
        <taxon>Paenibacillus</taxon>
    </lineage>
</organism>
<evidence type="ECO:0000256" key="6">
    <source>
        <dbReference type="ARBA" id="ARBA00022500"/>
    </source>
</evidence>
<dbReference type="EMBL" id="QGTQ01000003">
    <property type="protein sequence ID" value="PWW06396.1"/>
    <property type="molecule type" value="Genomic_DNA"/>
</dbReference>
<evidence type="ECO:0000256" key="4">
    <source>
        <dbReference type="ARBA" id="ARBA00022448"/>
    </source>
</evidence>
<keyword evidence="5" id="KW-1003">Cell membrane</keyword>
<dbReference type="GO" id="GO:0009288">
    <property type="term" value="C:bacterial-type flagellum"/>
    <property type="evidence" value="ECO:0007669"/>
    <property type="project" value="InterPro"/>
</dbReference>
<dbReference type="NCBIfam" id="TIGR02473">
    <property type="entry name" value="flagell_FliJ"/>
    <property type="match status" value="1"/>
</dbReference>
<name>A0A2V2YY85_9BACL</name>
<comment type="caution">
    <text evidence="11">The sequence shown here is derived from an EMBL/GenBank/DDBJ whole genome shotgun (WGS) entry which is preliminary data.</text>
</comment>
<dbReference type="InterPro" id="IPR012823">
    <property type="entry name" value="Flagell_FliJ"/>
</dbReference>
<evidence type="ECO:0000256" key="10">
    <source>
        <dbReference type="ARBA" id="ARBA00023225"/>
    </source>
</evidence>
<protein>
    <recommendedName>
        <fullName evidence="3">Flagellar FliJ protein</fullName>
    </recommendedName>
</protein>
<dbReference type="Proteomes" id="UP000246635">
    <property type="component" value="Unassembled WGS sequence"/>
</dbReference>
<evidence type="ECO:0000313" key="11">
    <source>
        <dbReference type="EMBL" id="PWW06396.1"/>
    </source>
</evidence>
<dbReference type="AlphaFoldDB" id="A0A2V2YY85"/>
<dbReference type="InterPro" id="IPR053716">
    <property type="entry name" value="Flag_assembly_chemotaxis_eff"/>
</dbReference>
<keyword evidence="10" id="KW-1006">Bacterial flagellum protein export</keyword>
<dbReference type="GO" id="GO:0071973">
    <property type="term" value="P:bacterial-type flagellum-dependent cell motility"/>
    <property type="evidence" value="ECO:0007669"/>
    <property type="project" value="InterPro"/>
</dbReference>
<dbReference type="GO" id="GO:0006935">
    <property type="term" value="P:chemotaxis"/>
    <property type="evidence" value="ECO:0007669"/>
    <property type="project" value="UniProtKB-KW"/>
</dbReference>
<keyword evidence="6" id="KW-0145">Chemotaxis</keyword>
<evidence type="ECO:0000256" key="2">
    <source>
        <dbReference type="ARBA" id="ARBA00010004"/>
    </source>
</evidence>
<dbReference type="GO" id="GO:0005886">
    <property type="term" value="C:plasma membrane"/>
    <property type="evidence" value="ECO:0007669"/>
    <property type="project" value="UniProtKB-SubCell"/>
</dbReference>
<keyword evidence="9" id="KW-0472">Membrane</keyword>
<proteinExistence type="inferred from homology"/>
<dbReference type="OrthoDB" id="2678901at2"/>
<keyword evidence="11" id="KW-0969">Cilium</keyword>
<evidence type="ECO:0000313" key="12">
    <source>
        <dbReference type="Proteomes" id="UP000246635"/>
    </source>
</evidence>
<dbReference type="RefSeq" id="WP_110043074.1">
    <property type="nucleotide sequence ID" value="NZ_CP054612.1"/>
</dbReference>
<comment type="subcellular location">
    <subcellularLocation>
        <location evidence="1">Cell membrane</location>
        <topology evidence="1">Peripheral membrane protein</topology>
        <orientation evidence="1">Cytoplasmic side</orientation>
    </subcellularLocation>
</comment>
<keyword evidence="11" id="KW-0966">Cell projection</keyword>
<evidence type="ECO:0000256" key="8">
    <source>
        <dbReference type="ARBA" id="ARBA00022927"/>
    </source>
</evidence>
<accession>A0A2V2YY85</accession>
<sequence length="148" mass="17190">MAKFAYAYQKIVGLKESEKRQAEWMLSDALGKLQIQQLSLEQLLSERKLWEDRQTEMAQSAVSLGELLAVQQYISYLDSCIQSKNAEVRRANGVVEQSRSHLTVKLKDEKVWLQAKERAFNRFRQATMLQEQNELDEMATVRFMFAAP</sequence>
<evidence type="ECO:0000256" key="1">
    <source>
        <dbReference type="ARBA" id="ARBA00004413"/>
    </source>
</evidence>
<keyword evidence="4" id="KW-0813">Transport</keyword>
<dbReference type="Gene3D" id="1.10.287.1700">
    <property type="match status" value="1"/>
</dbReference>
<evidence type="ECO:0000256" key="7">
    <source>
        <dbReference type="ARBA" id="ARBA00022795"/>
    </source>
</evidence>
<evidence type="ECO:0000256" key="5">
    <source>
        <dbReference type="ARBA" id="ARBA00022475"/>
    </source>
</evidence>
<comment type="similarity">
    <text evidence="2">Belongs to the FliJ family.</text>
</comment>